<dbReference type="PANTHER" id="PTHR32282:SF33">
    <property type="entry name" value="PEPTIDOGLYCAN GLYCOSYLTRANSFERASE"/>
    <property type="match status" value="1"/>
</dbReference>
<organism evidence="4 5">
    <name type="scientific">Floccifex porci</name>
    <dbReference type="NCBI Taxonomy" id="2606629"/>
    <lineage>
        <taxon>Bacteria</taxon>
        <taxon>Bacillati</taxon>
        <taxon>Bacillota</taxon>
        <taxon>Erysipelotrichia</taxon>
        <taxon>Erysipelotrichales</taxon>
        <taxon>Erysipelotrichaceae</taxon>
        <taxon>Floccifex</taxon>
    </lineage>
</organism>
<dbReference type="SUPFAM" id="SSF53955">
    <property type="entry name" value="Lysozyme-like"/>
    <property type="match status" value="1"/>
</dbReference>
<evidence type="ECO:0000256" key="1">
    <source>
        <dbReference type="ARBA" id="ARBA00022679"/>
    </source>
</evidence>
<dbReference type="AlphaFoldDB" id="A0A7X2N2W4"/>
<accession>A0A7X2N2W4</accession>
<evidence type="ECO:0000259" key="3">
    <source>
        <dbReference type="Pfam" id="PF00912"/>
    </source>
</evidence>
<keyword evidence="1" id="KW-0808">Transferase</keyword>
<keyword evidence="2" id="KW-0472">Membrane</keyword>
<evidence type="ECO:0000313" key="5">
    <source>
        <dbReference type="Proteomes" id="UP000470082"/>
    </source>
</evidence>
<dbReference type="RefSeq" id="WP_154460019.1">
    <property type="nucleotide sequence ID" value="NZ_JAQYTQ010000051.1"/>
</dbReference>
<dbReference type="Proteomes" id="UP000470082">
    <property type="component" value="Unassembled WGS sequence"/>
</dbReference>
<dbReference type="InterPro" id="IPR050396">
    <property type="entry name" value="Glycosyltr_51/Transpeptidase"/>
</dbReference>
<feature type="domain" description="Glycosyl transferase family 51" evidence="3">
    <location>
        <begin position="46"/>
        <end position="213"/>
    </location>
</feature>
<dbReference type="Pfam" id="PF00912">
    <property type="entry name" value="Transgly"/>
    <property type="match status" value="1"/>
</dbReference>
<keyword evidence="5" id="KW-1185">Reference proteome</keyword>
<reference evidence="4 5" key="1">
    <citation type="submission" date="2019-08" db="EMBL/GenBank/DDBJ databases">
        <title>In-depth cultivation of the pig gut microbiome towards novel bacterial diversity and tailored functional studies.</title>
        <authorList>
            <person name="Wylensek D."/>
            <person name="Hitch T.C.A."/>
            <person name="Clavel T."/>
        </authorList>
    </citation>
    <scope>NUCLEOTIDE SEQUENCE [LARGE SCALE GENOMIC DNA]</scope>
    <source>
        <strain evidence="4 5">LKV-178-WT-2G</strain>
    </source>
</reference>
<feature type="transmembrane region" description="Helical" evidence="2">
    <location>
        <begin position="7"/>
        <end position="24"/>
    </location>
</feature>
<gene>
    <name evidence="4" type="ORF">FYJ50_05120</name>
</gene>
<dbReference type="PANTHER" id="PTHR32282">
    <property type="entry name" value="BINDING PROTEIN TRANSPEPTIDASE, PUTATIVE-RELATED"/>
    <property type="match status" value="1"/>
</dbReference>
<dbReference type="InterPro" id="IPR023346">
    <property type="entry name" value="Lysozyme-like_dom_sf"/>
</dbReference>
<proteinExistence type="predicted"/>
<keyword evidence="2" id="KW-0812">Transmembrane</keyword>
<dbReference type="Gene3D" id="1.10.3810.10">
    <property type="entry name" value="Biosynthetic peptidoglycan transglycosylase-like"/>
    <property type="match status" value="1"/>
</dbReference>
<evidence type="ECO:0000256" key="2">
    <source>
        <dbReference type="SAM" id="Phobius"/>
    </source>
</evidence>
<name>A0A7X2N2W4_9FIRM</name>
<dbReference type="InterPro" id="IPR036950">
    <property type="entry name" value="PBP_transglycosylase"/>
</dbReference>
<dbReference type="InterPro" id="IPR001264">
    <property type="entry name" value="Glyco_trans_51"/>
</dbReference>
<dbReference type="GO" id="GO:0008955">
    <property type="term" value="F:peptidoglycan glycosyltransferase activity"/>
    <property type="evidence" value="ECO:0007669"/>
    <property type="project" value="TreeGrafter"/>
</dbReference>
<dbReference type="EMBL" id="VUMM01000007">
    <property type="protein sequence ID" value="MSS01484.1"/>
    <property type="molecule type" value="Genomic_DNA"/>
</dbReference>
<protein>
    <submittedName>
        <fullName evidence="4">Penicillin-binding protein</fullName>
    </submittedName>
</protein>
<sequence>MKKIRNVILLITIVIALTISGYMYKCYQMYETYQNQTSIVTLMEETMHKENFVPFDALPDSLVKATIAIEDRRYYIHGGVDFIGVLRAIVSQVDDDFLKSGGSTITQQTAKNLYHMYESSLLTKGCQMWMAWELEKNYTKEEIFAVYVNIINYGDNNQGIYEAATNYFNVLPYQLSMEQSTILAGIPNLPGYYQLSDHYQNAKQRQYNVLVCMEDCGYITKDEIETIWNGSIY</sequence>
<evidence type="ECO:0000313" key="4">
    <source>
        <dbReference type="EMBL" id="MSS01484.1"/>
    </source>
</evidence>
<keyword evidence="2" id="KW-1133">Transmembrane helix</keyword>
<comment type="caution">
    <text evidence="4">The sequence shown here is derived from an EMBL/GenBank/DDBJ whole genome shotgun (WGS) entry which is preliminary data.</text>
</comment>